<dbReference type="RefSeq" id="WP_284348040.1">
    <property type="nucleotide sequence ID" value="NZ_BRXS01000001.1"/>
</dbReference>
<reference evidence="1" key="1">
    <citation type="submission" date="2022-08" db="EMBL/GenBank/DDBJ databases">
        <title>Draft genome sequencing of Roseisolibacter agri AW1220.</title>
        <authorList>
            <person name="Tobiishi Y."/>
            <person name="Tonouchi A."/>
        </authorList>
    </citation>
    <scope>NUCLEOTIDE SEQUENCE</scope>
    <source>
        <strain evidence="1">AW1220</strain>
    </source>
</reference>
<evidence type="ECO:0000313" key="2">
    <source>
        <dbReference type="Proteomes" id="UP001161325"/>
    </source>
</evidence>
<comment type="caution">
    <text evidence="1">The sequence shown here is derived from an EMBL/GenBank/DDBJ whole genome shotgun (WGS) entry which is preliminary data.</text>
</comment>
<dbReference type="InterPro" id="IPR011042">
    <property type="entry name" value="6-blade_b-propeller_TolB-like"/>
</dbReference>
<name>A0AA37QD84_9BACT</name>
<protein>
    <recommendedName>
        <fullName evidence="3">Protein TolB</fullName>
    </recommendedName>
</protein>
<accession>A0AA37QD84</accession>
<dbReference type="SUPFAM" id="SSF82171">
    <property type="entry name" value="DPP6 N-terminal domain-like"/>
    <property type="match status" value="1"/>
</dbReference>
<keyword evidence="2" id="KW-1185">Reference proteome</keyword>
<evidence type="ECO:0008006" key="3">
    <source>
        <dbReference type="Google" id="ProtNLM"/>
    </source>
</evidence>
<dbReference type="InterPro" id="IPR011659">
    <property type="entry name" value="WD40"/>
</dbReference>
<proteinExistence type="predicted"/>
<dbReference type="EMBL" id="BRXS01000001">
    <property type="protein sequence ID" value="GLC23603.1"/>
    <property type="molecule type" value="Genomic_DNA"/>
</dbReference>
<gene>
    <name evidence="1" type="ORF">rosag_01160</name>
</gene>
<dbReference type="Pfam" id="PF07676">
    <property type="entry name" value="PD40"/>
    <property type="match status" value="1"/>
</dbReference>
<dbReference type="Gene3D" id="2.120.10.30">
    <property type="entry name" value="TolB, C-terminal domain"/>
    <property type="match status" value="1"/>
</dbReference>
<sequence length="525" mass="56193">MPLVTLLAMLAGCRDVTAPGAPARIVVHAGAGATDTIGAELAPLRLTVTDASGRPVPGVEVVVDRVVMPPSDPDWRPEDRPVAIPRTMDGRAAEYGGLHDTTDADGATAIRVTLGWVAGTAALALSVPSVGVVDTVRFTVRPGAPKHLELLSAYDTALTVGARARMAAIRLDRAFNRRDDSVTFASSAPELAVAANGDVRALAVGRAALTVSAPGIDSVTTWISVVPAGTLAVVRQDLDGTALGVMHVDGTGFRRVPFDGVPGLPEVTWEGFGPRWSADGQTLLVNAQDEVYRVSLDGGRYPLASSLPGDPADPERRQPVRHLARESKDGWIYQSVSCTGGEIVYRVRPGSATPAERVSPEPYDGDEELARLLNCQAVRHEAPTLSPDGRHLAFTDVAFTPWRSTLSILDVASRSIRSLAIDGYAARWSPTGDLIAYWSDGGLWVVRPDGTGRRRISTSSRDYRWGVTWSPDGAYLLARRGDPFGATLVLIAVSSGREIPLPYSYWRRPQNGHVISYGQPDWRHD</sequence>
<dbReference type="Proteomes" id="UP001161325">
    <property type="component" value="Unassembled WGS sequence"/>
</dbReference>
<organism evidence="1 2">
    <name type="scientific">Roseisolibacter agri</name>
    <dbReference type="NCBI Taxonomy" id="2014610"/>
    <lineage>
        <taxon>Bacteria</taxon>
        <taxon>Pseudomonadati</taxon>
        <taxon>Gemmatimonadota</taxon>
        <taxon>Gemmatimonadia</taxon>
        <taxon>Gemmatimonadales</taxon>
        <taxon>Gemmatimonadaceae</taxon>
        <taxon>Roseisolibacter</taxon>
    </lineage>
</organism>
<dbReference type="AlphaFoldDB" id="A0AA37QD84"/>
<evidence type="ECO:0000313" key="1">
    <source>
        <dbReference type="EMBL" id="GLC23603.1"/>
    </source>
</evidence>